<reference evidence="4" key="1">
    <citation type="journal article" date="2019" name="Int. J. Syst. Evol. Microbiol.">
        <title>The Global Catalogue of Microorganisms (GCM) 10K type strain sequencing project: providing services to taxonomists for standard genome sequencing and annotation.</title>
        <authorList>
            <consortium name="The Broad Institute Genomics Platform"/>
            <consortium name="The Broad Institute Genome Sequencing Center for Infectious Disease"/>
            <person name="Wu L."/>
            <person name="Ma J."/>
        </authorList>
    </citation>
    <scope>NUCLEOTIDE SEQUENCE [LARGE SCALE GENOMIC DNA]</scope>
    <source>
        <strain evidence="4">CECT 7649</strain>
    </source>
</reference>
<gene>
    <name evidence="3" type="ORF">ACFQSB_08865</name>
</gene>
<protein>
    <recommendedName>
        <fullName evidence="5">WxL domain-containing protein</fullName>
    </recommendedName>
</protein>
<evidence type="ECO:0000256" key="2">
    <source>
        <dbReference type="SAM" id="SignalP"/>
    </source>
</evidence>
<feature type="compositionally biased region" description="Low complexity" evidence="1">
    <location>
        <begin position="97"/>
        <end position="119"/>
    </location>
</feature>
<feature type="compositionally biased region" description="Pro residues" evidence="1">
    <location>
        <begin position="72"/>
        <end position="84"/>
    </location>
</feature>
<feature type="region of interest" description="Disordered" evidence="1">
    <location>
        <begin position="23"/>
        <end position="175"/>
    </location>
</feature>
<proteinExistence type="predicted"/>
<keyword evidence="2" id="KW-0732">Signal</keyword>
<feature type="compositionally biased region" description="Low complexity" evidence="1">
    <location>
        <begin position="39"/>
        <end position="48"/>
    </location>
</feature>
<evidence type="ECO:0000256" key="1">
    <source>
        <dbReference type="SAM" id="MobiDB-lite"/>
    </source>
</evidence>
<dbReference type="RefSeq" id="WP_380825520.1">
    <property type="nucleotide sequence ID" value="NZ_JBHTCG010000004.1"/>
</dbReference>
<feature type="signal peptide" evidence="2">
    <location>
        <begin position="1"/>
        <end position="27"/>
    </location>
</feature>
<keyword evidence="4" id="KW-1185">Reference proteome</keyword>
<comment type="caution">
    <text evidence="3">The sequence shown here is derived from an EMBL/GenBank/DDBJ whole genome shotgun (WGS) entry which is preliminary data.</text>
</comment>
<evidence type="ECO:0000313" key="4">
    <source>
        <dbReference type="Proteomes" id="UP001596496"/>
    </source>
</evidence>
<evidence type="ECO:0000313" key="3">
    <source>
        <dbReference type="EMBL" id="MFC7382312.1"/>
    </source>
</evidence>
<dbReference type="Proteomes" id="UP001596496">
    <property type="component" value="Unassembled WGS sequence"/>
</dbReference>
<feature type="chain" id="PRO_5045771884" description="WxL domain-containing protein" evidence="2">
    <location>
        <begin position="28"/>
        <end position="322"/>
    </location>
</feature>
<evidence type="ECO:0008006" key="5">
    <source>
        <dbReference type="Google" id="ProtNLM"/>
    </source>
</evidence>
<dbReference type="EMBL" id="JBHTCG010000004">
    <property type="protein sequence ID" value="MFC7382312.1"/>
    <property type="molecule type" value="Genomic_DNA"/>
</dbReference>
<organism evidence="3 4">
    <name type="scientific">Sphaerisporangium rhizosphaerae</name>
    <dbReference type="NCBI Taxonomy" id="2269375"/>
    <lineage>
        <taxon>Bacteria</taxon>
        <taxon>Bacillati</taxon>
        <taxon>Actinomycetota</taxon>
        <taxon>Actinomycetes</taxon>
        <taxon>Streptosporangiales</taxon>
        <taxon>Streptosporangiaceae</taxon>
        <taxon>Sphaerisporangium</taxon>
    </lineage>
</organism>
<sequence length="322" mass="32944">MKNRHRGASSLLASITLAAVLSAPAAAAGAPEPPDRLRPPLARAWHSPSPQPTSEPPSARAWLSASTQPTSEPSPPYPSIPPLPSFTGPPVQPSRGPSSAPSDAPFAAPSDEPFDAPFATSSDEPFRGPLVEPSPEQATEPPREVPLPEPPPRRPRPRAGRAEAGDTGSRPARRQRRAALANTLTITVPATANLGAGHLGGTISSSLGTVTVEDSRNGSASWTATVSATDFTTGARTASQTISKGNIAYWSGPTTASSGAGTRTPGQPTAAQRVPLSSPVAAFKGTKSPLTAITSWQPTLVVTIPVSVQTGVYTGVITHAVA</sequence>
<accession>A0ABW2P1A7</accession>
<name>A0ABW2P1A7_9ACTN</name>